<dbReference type="EMBL" id="AP023368">
    <property type="protein sequence ID" value="BCK01068.1"/>
    <property type="molecule type" value="Genomic_DNA"/>
</dbReference>
<dbReference type="RefSeq" id="WP_185256677.1">
    <property type="nucleotide sequence ID" value="NZ_AP023368.1"/>
</dbReference>
<reference evidence="1 2" key="1">
    <citation type="submission" date="2020-08" db="EMBL/GenBank/DDBJ databases">
        <title>Draft genome sequencing of an Anaerocolumna strain isolated from anoxic soil subjected to BSD treatment.</title>
        <authorList>
            <person name="Uek A."/>
            <person name="Tonouchi A."/>
        </authorList>
    </citation>
    <scope>NUCLEOTIDE SEQUENCE [LARGE SCALE GENOMIC DNA]</scope>
    <source>
        <strain evidence="1 2">CTTW</strain>
    </source>
</reference>
<proteinExistence type="predicted"/>
<dbReference type="AlphaFoldDB" id="A0A7I8DTN4"/>
<evidence type="ECO:0000313" key="1">
    <source>
        <dbReference type="EMBL" id="BCK01068.1"/>
    </source>
</evidence>
<organism evidence="1 2">
    <name type="scientific">Anaerocolumna chitinilytica</name>
    <dbReference type="NCBI Taxonomy" id="1727145"/>
    <lineage>
        <taxon>Bacteria</taxon>
        <taxon>Bacillati</taxon>
        <taxon>Bacillota</taxon>
        <taxon>Clostridia</taxon>
        <taxon>Lachnospirales</taxon>
        <taxon>Lachnospiraceae</taxon>
        <taxon>Anaerocolumna</taxon>
    </lineage>
</organism>
<accession>A0A7I8DTN4</accession>
<name>A0A7I8DTN4_9FIRM</name>
<sequence length="192" mass="22064">MKKIKYIPTFLVIVLIVLLVAACDKNADVKSNEAKRIYGSWAYSHDKEKAIAVFHKDGTAQYEGKDYSFECDSQFIDLKDKDGNTIKLRYLMNDEGMYLYSNNTYSFTGKGEPQGLVGEWACAEKNWSYSFTEAGTFLEDGFFSGNYTVDDKNSTFKLVYKDQFEDTVCYYHLADSNLQIEYPWPMVKTSSK</sequence>
<dbReference type="PROSITE" id="PS51257">
    <property type="entry name" value="PROKAR_LIPOPROTEIN"/>
    <property type="match status" value="1"/>
</dbReference>
<gene>
    <name evidence="1" type="ORF">bsdcttw_41080</name>
</gene>
<reference evidence="1 2" key="2">
    <citation type="submission" date="2020-08" db="EMBL/GenBank/DDBJ databases">
        <authorList>
            <person name="Ueki A."/>
            <person name="Tonouchi A."/>
        </authorList>
    </citation>
    <scope>NUCLEOTIDE SEQUENCE [LARGE SCALE GENOMIC DNA]</scope>
    <source>
        <strain evidence="1 2">CTTW</strain>
    </source>
</reference>
<protein>
    <recommendedName>
        <fullName evidence="3">DUF5640 domain-containing protein</fullName>
    </recommendedName>
</protein>
<dbReference type="Proteomes" id="UP000515703">
    <property type="component" value="Chromosome"/>
</dbReference>
<evidence type="ECO:0008006" key="3">
    <source>
        <dbReference type="Google" id="ProtNLM"/>
    </source>
</evidence>
<keyword evidence="2" id="KW-1185">Reference proteome</keyword>
<evidence type="ECO:0000313" key="2">
    <source>
        <dbReference type="Proteomes" id="UP000515703"/>
    </source>
</evidence>
<dbReference type="KEGG" id="acht:bsdcttw_41080"/>